<evidence type="ECO:0000313" key="1">
    <source>
        <dbReference type="EMBL" id="GMK45606.1"/>
    </source>
</evidence>
<protein>
    <recommendedName>
        <fullName evidence="3">YneQ</fullName>
    </recommendedName>
</protein>
<dbReference type="RefSeq" id="WP_317980275.1">
    <property type="nucleotide sequence ID" value="NZ_BTCL01000008.1"/>
</dbReference>
<name>A0ABQ6NKM1_9BACL</name>
<proteinExistence type="predicted"/>
<sequence length="100" mass="11734">MAFGISRSEVTAWKEAVARGEIAYLTHYWVDPRFPGMKTVTKVGCADLDKLALWCRDNGLNPRYIHRRDKYPHFDLLGPKQKEILLRENLHAQLERFHLL</sequence>
<evidence type="ECO:0008006" key="3">
    <source>
        <dbReference type="Google" id="ProtNLM"/>
    </source>
</evidence>
<organism evidence="1 2">
    <name type="scientific">Paenibacillus glycanilyticus</name>
    <dbReference type="NCBI Taxonomy" id="126569"/>
    <lineage>
        <taxon>Bacteria</taxon>
        <taxon>Bacillati</taxon>
        <taxon>Bacillota</taxon>
        <taxon>Bacilli</taxon>
        <taxon>Bacillales</taxon>
        <taxon>Paenibacillaceae</taxon>
        <taxon>Paenibacillus</taxon>
    </lineage>
</organism>
<reference evidence="1 2" key="1">
    <citation type="submission" date="2023-05" db="EMBL/GenBank/DDBJ databases">
        <title>Draft genome of Paenibacillus sp. CCS26.</title>
        <authorList>
            <person name="Akita H."/>
            <person name="Shinto Y."/>
            <person name="Kimura Z."/>
        </authorList>
    </citation>
    <scope>NUCLEOTIDE SEQUENCE [LARGE SCALE GENOMIC DNA]</scope>
    <source>
        <strain evidence="1 2">CCS26</strain>
    </source>
</reference>
<gene>
    <name evidence="1" type="primary">yneQ</name>
    <name evidence="1" type="ORF">PghCCS26_27340</name>
</gene>
<dbReference type="Proteomes" id="UP001285921">
    <property type="component" value="Unassembled WGS sequence"/>
</dbReference>
<dbReference type="EMBL" id="BTCL01000008">
    <property type="protein sequence ID" value="GMK45606.1"/>
    <property type="molecule type" value="Genomic_DNA"/>
</dbReference>
<comment type="caution">
    <text evidence="1">The sequence shown here is derived from an EMBL/GenBank/DDBJ whole genome shotgun (WGS) entry which is preliminary data.</text>
</comment>
<evidence type="ECO:0000313" key="2">
    <source>
        <dbReference type="Proteomes" id="UP001285921"/>
    </source>
</evidence>
<keyword evidence="2" id="KW-1185">Reference proteome</keyword>
<accession>A0ABQ6NKM1</accession>